<evidence type="ECO:0000313" key="2">
    <source>
        <dbReference type="EMBL" id="MBE9079129.1"/>
    </source>
</evidence>
<dbReference type="AlphaFoldDB" id="A0A8J7DRR3"/>
<dbReference type="GO" id="GO:0004190">
    <property type="term" value="F:aspartic-type endopeptidase activity"/>
    <property type="evidence" value="ECO:0007669"/>
    <property type="project" value="InterPro"/>
</dbReference>
<dbReference type="PROSITE" id="PS00141">
    <property type="entry name" value="ASP_PROTEASE"/>
    <property type="match status" value="1"/>
</dbReference>
<gene>
    <name evidence="2" type="ORF">IQ241_17795</name>
</gene>
<dbReference type="Proteomes" id="UP000636505">
    <property type="component" value="Unassembled WGS sequence"/>
</dbReference>
<dbReference type="InterPro" id="IPR021109">
    <property type="entry name" value="Peptidase_aspartic_dom_sf"/>
</dbReference>
<dbReference type="Gene3D" id="2.40.70.10">
    <property type="entry name" value="Acid Proteases"/>
    <property type="match status" value="1"/>
</dbReference>
<dbReference type="CDD" id="cd05483">
    <property type="entry name" value="retropepsin_like_bacteria"/>
    <property type="match status" value="1"/>
</dbReference>
<keyword evidence="2" id="KW-0645">Protease</keyword>
<dbReference type="Pfam" id="PF13975">
    <property type="entry name" value="gag-asp_proteas"/>
    <property type="match status" value="1"/>
</dbReference>
<dbReference type="InterPro" id="IPR034122">
    <property type="entry name" value="Retropepsin-like_bacterial"/>
</dbReference>
<evidence type="ECO:0000256" key="1">
    <source>
        <dbReference type="SAM" id="MobiDB-lite"/>
    </source>
</evidence>
<keyword evidence="2" id="KW-0378">Hydrolase</keyword>
<dbReference type="SUPFAM" id="SSF50630">
    <property type="entry name" value="Acid proteases"/>
    <property type="match status" value="1"/>
</dbReference>
<sequence>MSEDPVSSRPVSATVEPVEAGRPAEPPAPAAPQAAYAEAINLASSAYLLGQKAASPDDWLLVSGRWQRAIEKLKAVPPEDPQYAVAQTKLADYAHQVTYAQKRIEQLNHPPDIAIASVPGVRSRPAPVPVAPKPVAPSAPAGTQTIPIVRRQHGTPVIRVVFNDRQTYEMILDTGASRTLLTRAMAQQLGVVTTGQMRATTASHEEVIFETGRLQSISVGDITLSNPEISIGDTIEIGLLGNDFLSGYDMTIRDRENVVELSPAY</sequence>
<dbReference type="InterPro" id="IPR001969">
    <property type="entry name" value="Aspartic_peptidase_AS"/>
</dbReference>
<accession>A0A8J7DRR3</accession>
<comment type="caution">
    <text evidence="2">The sequence shown here is derived from an EMBL/GenBank/DDBJ whole genome shotgun (WGS) entry which is preliminary data.</text>
</comment>
<evidence type="ECO:0000313" key="3">
    <source>
        <dbReference type="Proteomes" id="UP000636505"/>
    </source>
</evidence>
<name>A0A8J7DRR3_9CYAN</name>
<organism evidence="2 3">
    <name type="scientific">Vasconcelosia minhoensis LEGE 07310</name>
    <dbReference type="NCBI Taxonomy" id="915328"/>
    <lineage>
        <taxon>Bacteria</taxon>
        <taxon>Bacillati</taxon>
        <taxon>Cyanobacteriota</taxon>
        <taxon>Cyanophyceae</taxon>
        <taxon>Nodosilineales</taxon>
        <taxon>Cymatolegaceae</taxon>
        <taxon>Vasconcelosia</taxon>
        <taxon>Vasconcelosia minhoensis</taxon>
    </lineage>
</organism>
<keyword evidence="3" id="KW-1185">Reference proteome</keyword>
<dbReference type="EMBL" id="JADEXG010000048">
    <property type="protein sequence ID" value="MBE9079129.1"/>
    <property type="molecule type" value="Genomic_DNA"/>
</dbReference>
<proteinExistence type="predicted"/>
<protein>
    <submittedName>
        <fullName evidence="2">Retroviral-like aspartic protease family protein</fullName>
    </submittedName>
</protein>
<dbReference type="RefSeq" id="WP_193909762.1">
    <property type="nucleotide sequence ID" value="NZ_JADEXG010000048.1"/>
</dbReference>
<feature type="region of interest" description="Disordered" evidence="1">
    <location>
        <begin position="1"/>
        <end position="32"/>
    </location>
</feature>
<reference evidence="2" key="1">
    <citation type="submission" date="2020-10" db="EMBL/GenBank/DDBJ databases">
        <authorList>
            <person name="Castelo-Branco R."/>
            <person name="Eusebio N."/>
            <person name="Adriana R."/>
            <person name="Vieira A."/>
            <person name="Brugerolle De Fraissinette N."/>
            <person name="Rezende De Castro R."/>
            <person name="Schneider M.P."/>
            <person name="Vasconcelos V."/>
            <person name="Leao P.N."/>
        </authorList>
    </citation>
    <scope>NUCLEOTIDE SEQUENCE</scope>
    <source>
        <strain evidence="2">LEGE 07310</strain>
    </source>
</reference>
<dbReference type="GO" id="GO:0006508">
    <property type="term" value="P:proteolysis"/>
    <property type="evidence" value="ECO:0007669"/>
    <property type="project" value="UniProtKB-KW"/>
</dbReference>